<dbReference type="EMBL" id="UGZE01000001">
    <property type="protein sequence ID" value="SUJ20647.1"/>
    <property type="molecule type" value="Genomic_DNA"/>
</dbReference>
<keyword evidence="10 12" id="KW-0413">Isomerase</keyword>
<comment type="catalytic activity">
    <reaction evidence="11 12">
        <text>ATP + H2O = ADP + phosphate + H(+)</text>
        <dbReference type="Rhea" id="RHEA:13065"/>
        <dbReference type="ChEBI" id="CHEBI:15377"/>
        <dbReference type="ChEBI" id="CHEBI:15378"/>
        <dbReference type="ChEBI" id="CHEBI:30616"/>
        <dbReference type="ChEBI" id="CHEBI:43474"/>
        <dbReference type="ChEBI" id="CHEBI:456216"/>
        <dbReference type="EC" id="5.6.2.4"/>
    </reaction>
</comment>
<dbReference type="FunFam" id="3.40.50.300:FF:000489">
    <property type="entry name" value="Primosome assembly protein PriA"/>
    <property type="match status" value="1"/>
</dbReference>
<dbReference type="GO" id="GO:0043138">
    <property type="term" value="F:3'-5' DNA helicase activity"/>
    <property type="evidence" value="ECO:0007669"/>
    <property type="project" value="UniProtKB-EC"/>
</dbReference>
<dbReference type="HAMAP" id="MF_00983">
    <property type="entry name" value="PriA"/>
    <property type="match status" value="1"/>
</dbReference>
<reference evidence="15 18" key="2">
    <citation type="submission" date="2019-07" db="EMBL/GenBank/DDBJ databases">
        <title>Whole genome shotgun sequence of Staphylococcus arlettae NBRC 109765.</title>
        <authorList>
            <person name="Hosoyama A."/>
            <person name="Uohara A."/>
            <person name="Ohji S."/>
            <person name="Ichikawa N."/>
        </authorList>
    </citation>
    <scope>NUCLEOTIDE SEQUENCE [LARGE SCALE GENOMIC DNA]</scope>
    <source>
        <strain evidence="15 18">NBRC 109765</strain>
    </source>
</reference>
<comment type="similarity">
    <text evidence="12">Belongs to the helicase family. PriA subfamily.</text>
</comment>
<dbReference type="EC" id="5.6.2.4" evidence="12"/>
<keyword evidence="2 12" id="KW-0235">DNA replication</keyword>
<feature type="domain" description="Helicase C-terminal" evidence="14">
    <location>
        <begin position="545"/>
        <end position="699"/>
    </location>
</feature>
<dbReference type="InterPro" id="IPR042115">
    <property type="entry name" value="PriA_3primeBD_sf"/>
</dbReference>
<dbReference type="InterPro" id="IPR041236">
    <property type="entry name" value="PriA_C"/>
</dbReference>
<evidence type="ECO:0000256" key="11">
    <source>
        <dbReference type="ARBA" id="ARBA00048988"/>
    </source>
</evidence>
<keyword evidence="1 12" id="KW-0639">Primosome</keyword>
<evidence type="ECO:0000256" key="2">
    <source>
        <dbReference type="ARBA" id="ARBA00022705"/>
    </source>
</evidence>
<dbReference type="GO" id="GO:0005524">
    <property type="term" value="F:ATP binding"/>
    <property type="evidence" value="ECO:0007669"/>
    <property type="project" value="UniProtKB-UniRule"/>
</dbReference>
<evidence type="ECO:0000256" key="5">
    <source>
        <dbReference type="ARBA" id="ARBA00022801"/>
    </source>
</evidence>
<dbReference type="NCBIfam" id="NF004066">
    <property type="entry name" value="PRK05580.1-3"/>
    <property type="match status" value="1"/>
</dbReference>
<evidence type="ECO:0000256" key="1">
    <source>
        <dbReference type="ARBA" id="ARBA00022515"/>
    </source>
</evidence>
<evidence type="ECO:0000256" key="12">
    <source>
        <dbReference type="HAMAP-Rule" id="MF_00983"/>
    </source>
</evidence>
<dbReference type="NCBIfam" id="TIGR00595">
    <property type="entry name" value="priA"/>
    <property type="match status" value="1"/>
</dbReference>
<dbReference type="InterPro" id="IPR014001">
    <property type="entry name" value="Helicase_ATP-bd"/>
</dbReference>
<dbReference type="PROSITE" id="PS51192">
    <property type="entry name" value="HELICASE_ATP_BIND_1"/>
    <property type="match status" value="1"/>
</dbReference>
<keyword evidence="6 12" id="KW-0347">Helicase</keyword>
<keyword evidence="5 12" id="KW-0378">Hydrolase</keyword>
<dbReference type="OrthoDB" id="9759544at2"/>
<dbReference type="Pfam" id="PF18074">
    <property type="entry name" value="PriA_C"/>
    <property type="match status" value="1"/>
</dbReference>
<feature type="binding site" evidence="12">
    <location>
        <position position="519"/>
    </location>
    <ligand>
        <name>Zn(2+)</name>
        <dbReference type="ChEBI" id="CHEBI:29105"/>
        <label>2</label>
    </ligand>
</feature>
<feature type="binding site" evidence="12">
    <location>
        <position position="522"/>
    </location>
    <ligand>
        <name>Zn(2+)</name>
        <dbReference type="ChEBI" id="CHEBI:29105"/>
        <label>2</label>
    </ligand>
</feature>
<dbReference type="GO" id="GO:0008270">
    <property type="term" value="F:zinc ion binding"/>
    <property type="evidence" value="ECO:0007669"/>
    <property type="project" value="UniProtKB-UniRule"/>
</dbReference>
<evidence type="ECO:0000313" key="16">
    <source>
        <dbReference type="EMBL" id="SUJ20647.1"/>
    </source>
</evidence>
<dbReference type="Pfam" id="PF17764">
    <property type="entry name" value="PriA_3primeBD"/>
    <property type="match status" value="1"/>
</dbReference>
<dbReference type="InterPro" id="IPR027417">
    <property type="entry name" value="P-loop_NTPase"/>
</dbReference>
<keyword evidence="7 12" id="KW-0862">Zinc</keyword>
<sequence length="805" mass="92244">MIAKVIVDIPSKSVDFTFDYIIPQRLQFMIAVGMRVIVPFGPRTVQGYVMQISEEPDSSIELSKLKEIKEIQDIKPELTTELIDLSAWFSKYFVTKRISILEIMLPSALKAKYTKVFTIQDTEQVPSHLLAKFDSQGQYAYKEAQKNNDLESLSQLLSIGVVAEQTILSQNTKKKKQRAVKVVPEVDHEAVLNDLASTKKLQKQHDLYAYLLEEQHHTVLLTELESMAFSKSSIDGLVNKGWIEKYDTVISRDPFEARVFEKEDNQQLTADQQQAYNSILETIKAEKQQTYLLHGVTGSGKTEIYLQTIEEVLNKGQQAMMLVPEIALTPQMVLRFKRRFGDDVAVLHSGLSKGERYDEWQKIRDGQASVSVGARSSVFAPFKNLGMIIIDEEHESSYKQEDYPRYHAKDIAEWRSQYHQCPLVLGSATPSLESYARAEKGVYQLLSLPNRVNNQALPEIDIVDMRKELSEGNRSMFSENLRSAIQQRLDNKEQIVLFLNRRGYASFMLCRDCGHVPQCPNCDISLTYHKSSDLLKCHYCGHQEQPTNQCPNCESEHIRQVGTGTQRVEELLQQVFSEAQIIRMDVDTTSRKGAHEKLLNDFGAGKGDILLGTQMIAKGLDFPNITLVGVLNADTMLNLPDFRSSERTYQLLTQVSGRAGRHEKEGQVIIQTYNPEHYAIKDVQANDFTAFYYKEMNYRKLGKYPPYFFLINFTIAHQNMKKVMEASKHIHQILLQHISDKAFVLGPSPAALSRINNEYRFQILVKYKNEPALHEALQYLDDYYHEQYIKDKLSLKIDINPQMMM</sequence>
<feature type="binding site" evidence="12">
    <location>
        <position position="550"/>
    </location>
    <ligand>
        <name>Zn(2+)</name>
        <dbReference type="ChEBI" id="CHEBI:29105"/>
        <label>1</label>
    </ligand>
</feature>
<evidence type="ECO:0000256" key="10">
    <source>
        <dbReference type="ARBA" id="ARBA00023235"/>
    </source>
</evidence>
<feature type="binding site" evidence="12">
    <location>
        <position position="537"/>
    </location>
    <ligand>
        <name>Zn(2+)</name>
        <dbReference type="ChEBI" id="CHEBI:29105"/>
        <label>2</label>
    </ligand>
</feature>
<keyword evidence="8 12" id="KW-0067">ATP-binding</keyword>
<comment type="function">
    <text evidence="12">Initiates the restart of stalled replication forks, which reloads the replicative helicase on sites other than the origin of replication. Recognizes and binds to abandoned replication forks and remodels them to uncover a helicase loading site. Promotes assembly of the primosome at these replication forks.</text>
</comment>
<dbReference type="Proteomes" id="UP000254956">
    <property type="component" value="Unassembled WGS sequence"/>
</dbReference>
<feature type="binding site" evidence="12">
    <location>
        <position position="553"/>
    </location>
    <ligand>
        <name>Zn(2+)</name>
        <dbReference type="ChEBI" id="CHEBI:29105"/>
        <label>1</label>
    </ligand>
</feature>
<dbReference type="InterPro" id="IPR041222">
    <property type="entry name" value="PriA_3primeBD"/>
</dbReference>
<dbReference type="SMART" id="SM00490">
    <property type="entry name" value="HELICc"/>
    <property type="match status" value="1"/>
</dbReference>
<dbReference type="CDD" id="cd18804">
    <property type="entry name" value="SF2_C_priA"/>
    <property type="match status" value="1"/>
</dbReference>
<dbReference type="PANTHER" id="PTHR30580:SF0">
    <property type="entry name" value="PRIMOSOMAL PROTEIN N"/>
    <property type="match status" value="1"/>
</dbReference>
<evidence type="ECO:0000256" key="4">
    <source>
        <dbReference type="ARBA" id="ARBA00022741"/>
    </source>
</evidence>
<evidence type="ECO:0000256" key="9">
    <source>
        <dbReference type="ARBA" id="ARBA00023125"/>
    </source>
</evidence>
<feature type="domain" description="Helicase ATP-binding" evidence="13">
    <location>
        <begin position="282"/>
        <end position="448"/>
    </location>
</feature>
<dbReference type="SUPFAM" id="SSF52540">
    <property type="entry name" value="P-loop containing nucleoside triphosphate hydrolases"/>
    <property type="match status" value="2"/>
</dbReference>
<dbReference type="Proteomes" id="UP000321598">
    <property type="component" value="Unassembled WGS sequence"/>
</dbReference>
<name>A0A380CIJ7_9STAP</name>
<keyword evidence="4 12" id="KW-0547">Nucleotide-binding</keyword>
<evidence type="ECO:0000313" key="17">
    <source>
        <dbReference type="Proteomes" id="UP000254956"/>
    </source>
</evidence>
<proteinExistence type="inferred from homology"/>
<dbReference type="RefSeq" id="WP_021458913.1">
    <property type="nucleotide sequence ID" value="NZ_AP019698.1"/>
</dbReference>
<dbReference type="Pfam" id="PF00271">
    <property type="entry name" value="Helicase_C"/>
    <property type="match status" value="1"/>
</dbReference>
<comment type="subunit">
    <text evidence="12">Component of the replication restart primosome.</text>
</comment>
<dbReference type="GO" id="GO:0003677">
    <property type="term" value="F:DNA binding"/>
    <property type="evidence" value="ECO:0007669"/>
    <property type="project" value="UniProtKB-UniRule"/>
</dbReference>
<dbReference type="GO" id="GO:0006269">
    <property type="term" value="P:DNA replication, synthesis of primer"/>
    <property type="evidence" value="ECO:0007669"/>
    <property type="project" value="UniProtKB-KW"/>
</dbReference>
<dbReference type="Pfam" id="PF18319">
    <property type="entry name" value="Zn_ribbon_PriA"/>
    <property type="match status" value="1"/>
</dbReference>
<evidence type="ECO:0000313" key="18">
    <source>
        <dbReference type="Proteomes" id="UP000321598"/>
    </source>
</evidence>
<keyword evidence="18" id="KW-1185">Reference proteome</keyword>
<organism evidence="16 17">
    <name type="scientific">Staphylococcus arlettae</name>
    <dbReference type="NCBI Taxonomy" id="29378"/>
    <lineage>
        <taxon>Bacteria</taxon>
        <taxon>Bacillati</taxon>
        <taxon>Bacillota</taxon>
        <taxon>Bacilli</taxon>
        <taxon>Bacillales</taxon>
        <taxon>Staphylococcaceae</taxon>
        <taxon>Staphylococcus</taxon>
    </lineage>
</organism>
<evidence type="ECO:0000256" key="3">
    <source>
        <dbReference type="ARBA" id="ARBA00022723"/>
    </source>
</evidence>
<dbReference type="EMBL" id="BKAV01000019">
    <property type="protein sequence ID" value="GEQ00711.1"/>
    <property type="molecule type" value="Genomic_DNA"/>
</dbReference>
<dbReference type="GO" id="GO:0006302">
    <property type="term" value="P:double-strand break repair"/>
    <property type="evidence" value="ECO:0007669"/>
    <property type="project" value="InterPro"/>
</dbReference>
<evidence type="ECO:0000313" key="15">
    <source>
        <dbReference type="EMBL" id="GEQ00711.1"/>
    </source>
</evidence>
<dbReference type="GO" id="GO:0016787">
    <property type="term" value="F:hydrolase activity"/>
    <property type="evidence" value="ECO:0007669"/>
    <property type="project" value="UniProtKB-KW"/>
</dbReference>
<accession>A0A380CIJ7</accession>
<dbReference type="InterPro" id="IPR006935">
    <property type="entry name" value="Helicase/UvrB_N"/>
</dbReference>
<keyword evidence="9 12" id="KW-0238">DNA-binding</keyword>
<dbReference type="InterPro" id="IPR005259">
    <property type="entry name" value="PriA"/>
</dbReference>
<feature type="binding site" evidence="12">
    <location>
        <position position="510"/>
    </location>
    <ligand>
        <name>Zn(2+)</name>
        <dbReference type="ChEBI" id="CHEBI:29105"/>
        <label>1</label>
    </ligand>
</feature>
<comment type="cofactor">
    <cofactor evidence="12">
        <name>Zn(2+)</name>
        <dbReference type="ChEBI" id="CHEBI:29105"/>
    </cofactor>
    <text evidence="12">Binds 2 zinc ions per subunit.</text>
</comment>
<dbReference type="InterPro" id="IPR040498">
    <property type="entry name" value="PriA_CRR"/>
</dbReference>
<evidence type="ECO:0000259" key="13">
    <source>
        <dbReference type="PROSITE" id="PS51192"/>
    </source>
</evidence>
<dbReference type="PROSITE" id="PS51194">
    <property type="entry name" value="HELICASE_CTER"/>
    <property type="match status" value="1"/>
</dbReference>
<evidence type="ECO:0000256" key="8">
    <source>
        <dbReference type="ARBA" id="ARBA00022840"/>
    </source>
</evidence>
<keyword evidence="3 12" id="KW-0479">Metal-binding</keyword>
<dbReference type="Gene3D" id="3.40.1440.60">
    <property type="entry name" value="PriA, 3(prime) DNA-binding domain"/>
    <property type="match status" value="1"/>
</dbReference>
<dbReference type="Pfam" id="PF04851">
    <property type="entry name" value="ResIII"/>
    <property type="match status" value="1"/>
</dbReference>
<dbReference type="GO" id="GO:0006310">
    <property type="term" value="P:DNA recombination"/>
    <property type="evidence" value="ECO:0007669"/>
    <property type="project" value="InterPro"/>
</dbReference>
<comment type="catalytic activity">
    <reaction evidence="12">
        <text>Couples ATP hydrolysis with the unwinding of duplex DNA by translocating in the 3'-5' direction.</text>
        <dbReference type="EC" id="5.6.2.4"/>
    </reaction>
</comment>
<dbReference type="FunFam" id="3.40.1440.60:FF:000001">
    <property type="entry name" value="Primosomal protein N"/>
    <property type="match status" value="1"/>
</dbReference>
<dbReference type="CDD" id="cd17929">
    <property type="entry name" value="DEXHc_priA"/>
    <property type="match status" value="1"/>
</dbReference>
<protein>
    <recommendedName>
        <fullName evidence="12">Replication restart protein PriA</fullName>
    </recommendedName>
    <alternativeName>
        <fullName evidence="12">ATP-dependent DNA helicase PriA</fullName>
        <ecNumber evidence="12">5.6.2.4</ecNumber>
    </alternativeName>
    <alternativeName>
        <fullName evidence="12">DNA 3'-5' helicase PriA</fullName>
    </alternativeName>
</protein>
<evidence type="ECO:0000256" key="6">
    <source>
        <dbReference type="ARBA" id="ARBA00022806"/>
    </source>
</evidence>
<dbReference type="PANTHER" id="PTHR30580">
    <property type="entry name" value="PRIMOSOMAL PROTEIN N"/>
    <property type="match status" value="1"/>
</dbReference>
<reference evidence="16 17" key="1">
    <citation type="submission" date="2018-06" db="EMBL/GenBank/DDBJ databases">
        <authorList>
            <consortium name="Pathogen Informatics"/>
            <person name="Doyle S."/>
        </authorList>
    </citation>
    <scope>NUCLEOTIDE SEQUENCE [LARGE SCALE GENOMIC DNA]</scope>
    <source>
        <strain evidence="16 17">NCTC12413</strain>
    </source>
</reference>
<dbReference type="Gene3D" id="3.40.50.300">
    <property type="entry name" value="P-loop containing nucleotide triphosphate hydrolases"/>
    <property type="match status" value="2"/>
</dbReference>
<dbReference type="InterPro" id="IPR001650">
    <property type="entry name" value="Helicase_C-like"/>
</dbReference>
<gene>
    <name evidence="12 16" type="primary">priA</name>
    <name evidence="16" type="ORF">NCTC12413_01701</name>
    <name evidence="15" type="ORF">SAR03_17480</name>
</gene>
<dbReference type="GO" id="GO:0006270">
    <property type="term" value="P:DNA replication initiation"/>
    <property type="evidence" value="ECO:0007669"/>
    <property type="project" value="TreeGrafter"/>
</dbReference>
<dbReference type="SMART" id="SM00487">
    <property type="entry name" value="DEXDc"/>
    <property type="match status" value="1"/>
</dbReference>
<feature type="binding site" evidence="12">
    <location>
        <position position="540"/>
    </location>
    <ligand>
        <name>Zn(2+)</name>
        <dbReference type="ChEBI" id="CHEBI:29105"/>
        <label>2</label>
    </ligand>
</feature>
<evidence type="ECO:0000259" key="14">
    <source>
        <dbReference type="PROSITE" id="PS51194"/>
    </source>
</evidence>
<dbReference type="AlphaFoldDB" id="A0A380CIJ7"/>
<feature type="binding site" evidence="12">
    <location>
        <position position="513"/>
    </location>
    <ligand>
        <name>Zn(2+)</name>
        <dbReference type="ChEBI" id="CHEBI:29105"/>
        <label>1</label>
    </ligand>
</feature>
<evidence type="ECO:0000256" key="7">
    <source>
        <dbReference type="ARBA" id="ARBA00022833"/>
    </source>
</evidence>
<dbReference type="GO" id="GO:1990077">
    <property type="term" value="C:primosome complex"/>
    <property type="evidence" value="ECO:0007669"/>
    <property type="project" value="UniProtKB-UniRule"/>
</dbReference>